<name>A0A6J7VJ30_9ZZZZ</name>
<dbReference type="AlphaFoldDB" id="A0A6J7VJ30"/>
<organism evidence="1">
    <name type="scientific">freshwater metagenome</name>
    <dbReference type="NCBI Taxonomy" id="449393"/>
    <lineage>
        <taxon>unclassified sequences</taxon>
        <taxon>metagenomes</taxon>
        <taxon>ecological metagenomes</taxon>
    </lineage>
</organism>
<reference evidence="1" key="1">
    <citation type="submission" date="2020-05" db="EMBL/GenBank/DDBJ databases">
        <authorList>
            <person name="Chiriac C."/>
            <person name="Salcher M."/>
            <person name="Ghai R."/>
            <person name="Kavagutti S V."/>
        </authorList>
    </citation>
    <scope>NUCLEOTIDE SEQUENCE</scope>
</reference>
<gene>
    <name evidence="1" type="ORF">UFOPK4367_01543</name>
</gene>
<sequence length="186" mass="20008">MKSSVRSTSSLRQSESLAGRLELSSAVLRRCNSLCARAATRVRAALATFSKIIRAAAFSLRLLLLKKCFNCAETTWETMRVTALVPSTSLVWPSNCGSARRTVITPVKPSRTSSLMTSGSLVLSNFADRSASLNDFVTDLSKPVTCVPPLGVAMIFTNDLTTVSYSLPQRSAMSTTTSRSTSVVTM</sequence>
<dbReference type="EMBL" id="CAFBRC010000157">
    <property type="protein sequence ID" value="CAB5078220.1"/>
    <property type="molecule type" value="Genomic_DNA"/>
</dbReference>
<proteinExistence type="predicted"/>
<protein>
    <submittedName>
        <fullName evidence="1">Unannotated protein</fullName>
    </submittedName>
</protein>
<accession>A0A6J7VJ30</accession>
<evidence type="ECO:0000313" key="1">
    <source>
        <dbReference type="EMBL" id="CAB5078220.1"/>
    </source>
</evidence>